<evidence type="ECO:0000256" key="2">
    <source>
        <dbReference type="SAM" id="SignalP"/>
    </source>
</evidence>
<feature type="signal peptide" evidence="2">
    <location>
        <begin position="1"/>
        <end position="21"/>
    </location>
</feature>
<dbReference type="Gene3D" id="1.25.40.10">
    <property type="entry name" value="Tetratricopeptide repeat domain"/>
    <property type="match status" value="1"/>
</dbReference>
<gene>
    <name evidence="3" type="ORF">TJEJU_1945</name>
</gene>
<feature type="chain" id="PRO_5012218348" evidence="2">
    <location>
        <begin position="22"/>
        <end position="377"/>
    </location>
</feature>
<keyword evidence="1" id="KW-0802">TPR repeat</keyword>
<dbReference type="SUPFAM" id="SSF48452">
    <property type="entry name" value="TPR-like"/>
    <property type="match status" value="1"/>
</dbReference>
<evidence type="ECO:0000313" key="3">
    <source>
        <dbReference type="EMBL" id="SNR15649.1"/>
    </source>
</evidence>
<protein>
    <submittedName>
        <fullName evidence="3">Uncharacterized protein</fullName>
    </submittedName>
</protein>
<accession>A0A238U8Y2</accession>
<dbReference type="KEGG" id="tje:TJEJU_1945"/>
<organism evidence="3 4">
    <name type="scientific">Tenacibaculum jejuense</name>
    <dbReference type="NCBI Taxonomy" id="584609"/>
    <lineage>
        <taxon>Bacteria</taxon>
        <taxon>Pseudomonadati</taxon>
        <taxon>Bacteroidota</taxon>
        <taxon>Flavobacteriia</taxon>
        <taxon>Flavobacteriales</taxon>
        <taxon>Flavobacteriaceae</taxon>
        <taxon>Tenacibaculum</taxon>
    </lineage>
</organism>
<dbReference type="EMBL" id="LT899436">
    <property type="protein sequence ID" value="SNR15649.1"/>
    <property type="molecule type" value="Genomic_DNA"/>
</dbReference>
<feature type="repeat" description="TPR" evidence="1">
    <location>
        <begin position="283"/>
        <end position="316"/>
    </location>
</feature>
<evidence type="ECO:0000313" key="4">
    <source>
        <dbReference type="Proteomes" id="UP000215214"/>
    </source>
</evidence>
<dbReference type="RefSeq" id="WP_157730170.1">
    <property type="nucleotide sequence ID" value="NZ_LT899436.1"/>
</dbReference>
<sequence length="377" mass="44702">MKRFFMLIFSLIILQAFSQNADPEKLAELNILGQAIDSTLFNNNYEFFDTVFDEKLLANRFFIKTDDNDIKKFNSGFFKGFSESFSFGKELSSQINLGSEYTYLRAFKENDNYYLLFRLFGESGLNYHKHLIEYVKDQPKISDTYVYISGEYLSETVKSIYEGGMKNRNLLSRILNKSNISDLEKLAKMKVYKDQNKYKETIKTYESLSETSKKRKIFMIYVLMAAKNLDNKTYMNYIRDYEKEYPNDPSLYLISMDGFILKQEYDKALEVLDKLDKAIGNDDFLDYFRGNAYYLKKDYNKAIEKFERLIVNYPNFFDGIDSLLTVYIENSKNEKAITILDLFVERFEIEKESLKKLVKENFTDFTKSKEYKNWSNQ</sequence>
<dbReference type="OrthoDB" id="1198805at2"/>
<dbReference type="InterPro" id="IPR019734">
    <property type="entry name" value="TPR_rpt"/>
</dbReference>
<reference evidence="3 4" key="1">
    <citation type="submission" date="2017-07" db="EMBL/GenBank/DDBJ databases">
        <authorList>
            <person name="Sun Z.S."/>
            <person name="Albrecht U."/>
            <person name="Echele G."/>
            <person name="Lee C.C."/>
        </authorList>
    </citation>
    <scope>NUCLEOTIDE SEQUENCE [LARGE SCALE GENOMIC DNA]</scope>
    <source>
        <strain evidence="4">type strain: KCTC 22618</strain>
    </source>
</reference>
<keyword evidence="4" id="KW-1185">Reference proteome</keyword>
<dbReference type="InterPro" id="IPR011990">
    <property type="entry name" value="TPR-like_helical_dom_sf"/>
</dbReference>
<evidence type="ECO:0000256" key="1">
    <source>
        <dbReference type="PROSITE-ProRule" id="PRU00339"/>
    </source>
</evidence>
<proteinExistence type="predicted"/>
<dbReference type="AlphaFoldDB" id="A0A238U8Y2"/>
<name>A0A238U8Y2_9FLAO</name>
<dbReference type="PROSITE" id="PS50005">
    <property type="entry name" value="TPR"/>
    <property type="match status" value="1"/>
</dbReference>
<dbReference type="Proteomes" id="UP000215214">
    <property type="component" value="Chromosome TJEJU"/>
</dbReference>
<keyword evidence="2" id="KW-0732">Signal</keyword>